<dbReference type="InterPro" id="IPR008979">
    <property type="entry name" value="Galactose-bd-like_sf"/>
</dbReference>
<dbReference type="InterPro" id="IPR006103">
    <property type="entry name" value="Glyco_hydro_2_cat"/>
</dbReference>
<dbReference type="STRING" id="454130.A0A0U5FXR2"/>
<protein>
    <recommendedName>
        <fullName evidence="3">beta-galactosidase</fullName>
        <ecNumber evidence="3">3.2.1.23</ecNumber>
    </recommendedName>
    <alternativeName>
        <fullName evidence="7">Lactase</fullName>
    </alternativeName>
</protein>
<dbReference type="SMART" id="SM01038">
    <property type="entry name" value="Bgal_small_N"/>
    <property type="match status" value="1"/>
</dbReference>
<dbReference type="FunFam" id="3.20.20.80:FF:000018">
    <property type="entry name" value="Beta-galactosidase"/>
    <property type="match status" value="1"/>
</dbReference>
<dbReference type="Gene3D" id="2.60.120.260">
    <property type="entry name" value="Galactose-binding domain-like"/>
    <property type="match status" value="1"/>
</dbReference>
<dbReference type="InterPro" id="IPR011013">
    <property type="entry name" value="Gal_mutarotase_sf_dom"/>
</dbReference>
<dbReference type="InterPro" id="IPR006101">
    <property type="entry name" value="Glyco_hydro_2"/>
</dbReference>
<evidence type="ECO:0000256" key="7">
    <source>
        <dbReference type="ARBA" id="ARBA00032230"/>
    </source>
</evidence>
<dbReference type="EMBL" id="CDMC01000004">
    <property type="protein sequence ID" value="CEL04118.1"/>
    <property type="molecule type" value="Genomic_DNA"/>
</dbReference>
<dbReference type="Gene3D" id="2.70.98.10">
    <property type="match status" value="1"/>
</dbReference>
<evidence type="ECO:0000313" key="9">
    <source>
        <dbReference type="EMBL" id="CEL04118.1"/>
    </source>
</evidence>
<dbReference type="InterPro" id="IPR004199">
    <property type="entry name" value="B-gal_small/dom_5"/>
</dbReference>
<evidence type="ECO:0000256" key="3">
    <source>
        <dbReference type="ARBA" id="ARBA00012756"/>
    </source>
</evidence>
<dbReference type="InterPro" id="IPR036156">
    <property type="entry name" value="Beta-gal/glucu_dom_sf"/>
</dbReference>
<accession>A0A0U5FXR2</accession>
<dbReference type="SUPFAM" id="SSF51445">
    <property type="entry name" value="(Trans)glycosidases"/>
    <property type="match status" value="1"/>
</dbReference>
<dbReference type="OMA" id="NKEYPRT"/>
<dbReference type="AlphaFoldDB" id="A0A0U5FXR2"/>
<dbReference type="Pfam" id="PF02837">
    <property type="entry name" value="Glyco_hydro_2_N"/>
    <property type="match status" value="1"/>
</dbReference>
<dbReference type="Proteomes" id="UP000054771">
    <property type="component" value="Unassembled WGS sequence"/>
</dbReference>
<dbReference type="Pfam" id="PF02836">
    <property type="entry name" value="Glyco_hydro_2_C"/>
    <property type="match status" value="1"/>
</dbReference>
<keyword evidence="5" id="KW-0326">Glycosidase</keyword>
<dbReference type="GO" id="GO:0071555">
    <property type="term" value="P:cell wall organization"/>
    <property type="evidence" value="ECO:0007669"/>
    <property type="project" value="UniProtKB-KW"/>
</dbReference>
<dbReference type="Pfam" id="PF02929">
    <property type="entry name" value="Bgal_small_N"/>
    <property type="match status" value="1"/>
</dbReference>
<keyword evidence="4" id="KW-0378">Hydrolase</keyword>
<dbReference type="PANTHER" id="PTHR46323:SF2">
    <property type="entry name" value="BETA-GALACTOSIDASE"/>
    <property type="match status" value="1"/>
</dbReference>
<keyword evidence="6" id="KW-0961">Cell wall biogenesis/degradation</keyword>
<reference evidence="10" key="1">
    <citation type="journal article" date="2016" name="Genome Announc.">
        <title>Draft genome sequences of fungus Aspergillus calidoustus.</title>
        <authorList>
            <person name="Horn F."/>
            <person name="Linde J."/>
            <person name="Mattern D.J."/>
            <person name="Walther G."/>
            <person name="Guthke R."/>
            <person name="Scherlach K."/>
            <person name="Martin K."/>
            <person name="Brakhage A.A."/>
            <person name="Petzke L."/>
            <person name="Valiante V."/>
        </authorList>
    </citation>
    <scope>NUCLEOTIDE SEQUENCE [LARGE SCALE GENOMIC DNA]</scope>
    <source>
        <strain evidence="10">SF006504</strain>
    </source>
</reference>
<dbReference type="GO" id="GO:0030246">
    <property type="term" value="F:carbohydrate binding"/>
    <property type="evidence" value="ECO:0007669"/>
    <property type="project" value="InterPro"/>
</dbReference>
<dbReference type="GO" id="GO:0009341">
    <property type="term" value="C:beta-galactosidase complex"/>
    <property type="evidence" value="ECO:0007669"/>
    <property type="project" value="InterPro"/>
</dbReference>
<evidence type="ECO:0000256" key="6">
    <source>
        <dbReference type="ARBA" id="ARBA00023316"/>
    </source>
</evidence>
<evidence type="ECO:0000256" key="2">
    <source>
        <dbReference type="ARBA" id="ARBA00007401"/>
    </source>
</evidence>
<dbReference type="Gene3D" id="2.60.40.10">
    <property type="entry name" value="Immunoglobulins"/>
    <property type="match status" value="2"/>
</dbReference>
<dbReference type="SUPFAM" id="SSF49303">
    <property type="entry name" value="beta-Galactosidase/glucuronidase domain"/>
    <property type="match status" value="2"/>
</dbReference>
<dbReference type="InterPro" id="IPR032312">
    <property type="entry name" value="LacZ_4"/>
</dbReference>
<dbReference type="UniPathway" id="UPA00280"/>
<dbReference type="OrthoDB" id="408320at2759"/>
<name>A0A0U5FXR2_ASPCI</name>
<dbReference type="InterPro" id="IPR006104">
    <property type="entry name" value="Glyco_hydro_2_N"/>
</dbReference>
<evidence type="ECO:0000259" key="8">
    <source>
        <dbReference type="SMART" id="SM01038"/>
    </source>
</evidence>
<dbReference type="SUPFAM" id="SSF74650">
    <property type="entry name" value="Galactose mutarotase-like"/>
    <property type="match status" value="1"/>
</dbReference>
<comment type="catalytic activity">
    <reaction evidence="1">
        <text>Hydrolysis of terminal non-reducing beta-D-galactose residues in beta-D-galactosides.</text>
        <dbReference type="EC" id="3.2.1.23"/>
    </reaction>
</comment>
<dbReference type="PANTHER" id="PTHR46323">
    <property type="entry name" value="BETA-GALACTOSIDASE"/>
    <property type="match status" value="1"/>
</dbReference>
<evidence type="ECO:0000313" key="10">
    <source>
        <dbReference type="Proteomes" id="UP000054771"/>
    </source>
</evidence>
<dbReference type="EC" id="3.2.1.23" evidence="3"/>
<dbReference type="InterPro" id="IPR050347">
    <property type="entry name" value="Bact_Beta-galactosidase"/>
</dbReference>
<dbReference type="Pfam" id="PF16353">
    <property type="entry name" value="LacZ_4"/>
    <property type="match status" value="1"/>
</dbReference>
<dbReference type="GO" id="GO:0005990">
    <property type="term" value="P:lactose catabolic process"/>
    <property type="evidence" value="ECO:0007669"/>
    <property type="project" value="TreeGrafter"/>
</dbReference>
<gene>
    <name evidence="9" type="ORF">ASPCAL05250</name>
</gene>
<feature type="domain" description="Beta galactosidase small chain/" evidence="8">
    <location>
        <begin position="751"/>
        <end position="1024"/>
    </location>
</feature>
<dbReference type="InterPro" id="IPR017853">
    <property type="entry name" value="GH"/>
</dbReference>
<dbReference type="GO" id="GO:0004565">
    <property type="term" value="F:beta-galactosidase activity"/>
    <property type="evidence" value="ECO:0007669"/>
    <property type="project" value="UniProtKB-EC"/>
</dbReference>
<dbReference type="InterPro" id="IPR014718">
    <property type="entry name" value="GH-type_carb-bd"/>
</dbReference>
<evidence type="ECO:0000256" key="4">
    <source>
        <dbReference type="ARBA" id="ARBA00022801"/>
    </source>
</evidence>
<evidence type="ECO:0000256" key="1">
    <source>
        <dbReference type="ARBA" id="ARBA00001412"/>
    </source>
</evidence>
<comment type="similarity">
    <text evidence="2">Belongs to the glycosyl hydrolase 2 family.</text>
</comment>
<dbReference type="Gene3D" id="3.20.20.80">
    <property type="entry name" value="Glycosidases"/>
    <property type="match status" value="1"/>
</dbReference>
<organism evidence="9 10">
    <name type="scientific">Aspergillus calidoustus</name>
    <dbReference type="NCBI Taxonomy" id="454130"/>
    <lineage>
        <taxon>Eukaryota</taxon>
        <taxon>Fungi</taxon>
        <taxon>Dikarya</taxon>
        <taxon>Ascomycota</taxon>
        <taxon>Pezizomycotina</taxon>
        <taxon>Eurotiomycetes</taxon>
        <taxon>Eurotiomycetidae</taxon>
        <taxon>Eurotiales</taxon>
        <taxon>Aspergillaceae</taxon>
        <taxon>Aspergillus</taxon>
        <taxon>Aspergillus subgen. Nidulantes</taxon>
    </lineage>
</organism>
<dbReference type="PRINTS" id="PR00132">
    <property type="entry name" value="GLHYDRLASE2"/>
</dbReference>
<proteinExistence type="inferred from homology"/>
<dbReference type="SUPFAM" id="SSF49785">
    <property type="entry name" value="Galactose-binding domain-like"/>
    <property type="match status" value="1"/>
</dbReference>
<dbReference type="InterPro" id="IPR013783">
    <property type="entry name" value="Ig-like_fold"/>
</dbReference>
<evidence type="ECO:0000256" key="5">
    <source>
        <dbReference type="ARBA" id="ARBA00023295"/>
    </source>
</evidence>
<sequence length="1026" mass="116426">MSFPSATPDWNNRHVLHRNTLPARAHFFSYTSENAALTLNREASEYRSLNGTWKFRHDSSPFQVPDWEDEDPSSSWGDIAVPGMWQLQGHGRPLYSNVNYPFPVDPPNVPHLNETGSYWREFDVPAKWSQQQVRLRFEGVDSAFHVWVNGHEIGYSQGSRNATEFDITQYLQASRNTLGVRVYEFCDGSYLERQDQWLLSGIFRDVYLLSFPVESVVDFTTFPDLDDTFTHATLHTRVIVQGQEPGPVAMKLYCPDGALVAENNIKPCETSRIHVSGSALRLCSAEDPALYTLTISYKGRVIPQRLGFRRSELRDGNILINGKPVIFYGVNRHEHHPRFGRAVPYDFMRADLILMKKSNINAVRCSHQPNDPRLYEVCDELGIYVMAEADLETHGFLPIERNKIPPEETLSMTRTQVIIRAFEMSANWASNNPDWRGAYLDRAEQLVGRFKNFSSIIMWSLGNEASYGRNIADMYHWVKEVDPTRPVHYEGDRQALTADLYSVMYMPVDDLRKLARERTDKPLIQCEYGHAMGNGPGGLTDYIKAYRTENQLQGGFIWEWCNHGLLKKEGEIEYCAYGGDFGDYPNDGDFVLDGLIWSDHTEAPGLTEYKKAIEPITVSLAGDGRRIAIENHYDFSDLSHLTATYRRVGESGSSEPTVLRLPRIAAGECGIIDMPSSLNIGSQQTWMEIRFCLKEQTTWAPRGHEIAWSQLPLYNTDQALSLPMRISIRHGEASVRELPGRLVVNFPASQTFFNIDLVRGNITWLSKGKIILSKGPELGIYRALTQNDLGARGNGIEWKKLFLKDAKMHVKKACWEIVEDGSVTLSLSVRVAPPILEWACNATMTFNITPTALGIRNKGSFSGRHPKLIPRIGLTMSLPRVYNQATWFGRGPGESYRDKKESARFGTWGASLDQLQTPYEWPQENGNRTDVFWARFNGADTDTDCEVPPVLEARMEKPFSFSFRKHTIEELDRAKHPHDLVEAQDTILNVDYLQHGLGSGSCGPPPFEQYCLAASDFDFKTLIRIV</sequence>
<keyword evidence="10" id="KW-1185">Reference proteome</keyword>